<dbReference type="PANTHER" id="PTHR43667">
    <property type="entry name" value="CYCLOPROPANE-FATTY-ACYL-PHOSPHOLIPID SYNTHASE"/>
    <property type="match status" value="1"/>
</dbReference>
<dbReference type="SUPFAM" id="SSF53335">
    <property type="entry name" value="S-adenosyl-L-methionine-dependent methyltransferases"/>
    <property type="match status" value="1"/>
</dbReference>
<dbReference type="GO" id="GO:0008168">
    <property type="term" value="F:methyltransferase activity"/>
    <property type="evidence" value="ECO:0007669"/>
    <property type="project" value="UniProtKB-KW"/>
</dbReference>
<gene>
    <name evidence="6" type="ORF">CUC44_20115</name>
</gene>
<keyword evidence="7" id="KW-1185">Reference proteome</keyword>
<dbReference type="CDD" id="cd02440">
    <property type="entry name" value="AdoMet_MTases"/>
    <property type="match status" value="1"/>
</dbReference>
<dbReference type="Proteomes" id="UP000232060">
    <property type="component" value="Unassembled WGS sequence"/>
</dbReference>
<dbReference type="PANTHER" id="PTHR43667:SF2">
    <property type="entry name" value="FATTY ACID C-METHYL TRANSFERASE"/>
    <property type="match status" value="1"/>
</dbReference>
<evidence type="ECO:0000256" key="1">
    <source>
        <dbReference type="ARBA" id="ARBA00010815"/>
    </source>
</evidence>
<keyword evidence="2 6" id="KW-0489">Methyltransferase</keyword>
<evidence type="ECO:0000313" key="7">
    <source>
        <dbReference type="Proteomes" id="UP000232060"/>
    </source>
</evidence>
<keyword evidence="5" id="KW-0443">Lipid metabolism</keyword>
<evidence type="ECO:0000256" key="3">
    <source>
        <dbReference type="ARBA" id="ARBA00022679"/>
    </source>
</evidence>
<name>A0A2M8H4A6_9GAMM</name>
<evidence type="ECO:0000256" key="2">
    <source>
        <dbReference type="ARBA" id="ARBA00022603"/>
    </source>
</evidence>
<dbReference type="Pfam" id="PF02353">
    <property type="entry name" value="CMAS"/>
    <property type="match status" value="1"/>
</dbReference>
<dbReference type="AlphaFoldDB" id="A0A2M8H4A6"/>
<comment type="similarity">
    <text evidence="1">Belongs to the CFA/CMAS family.</text>
</comment>
<dbReference type="PIRSF" id="PIRSF003085">
    <property type="entry name" value="CMAS"/>
    <property type="match status" value="1"/>
</dbReference>
<accession>A0A2M8H4A6</accession>
<dbReference type="InterPro" id="IPR029063">
    <property type="entry name" value="SAM-dependent_MTases_sf"/>
</dbReference>
<dbReference type="InterPro" id="IPR003333">
    <property type="entry name" value="CMAS"/>
</dbReference>
<keyword evidence="4" id="KW-0949">S-adenosyl-L-methionine</keyword>
<organism evidence="6 7">
    <name type="scientific">Aeromonas lusitana</name>
    <dbReference type="NCBI Taxonomy" id="931529"/>
    <lineage>
        <taxon>Bacteria</taxon>
        <taxon>Pseudomonadati</taxon>
        <taxon>Pseudomonadota</taxon>
        <taxon>Gammaproteobacteria</taxon>
        <taxon>Aeromonadales</taxon>
        <taxon>Aeromonadaceae</taxon>
        <taxon>Aeromonas</taxon>
    </lineage>
</organism>
<dbReference type="GO" id="GO:0032259">
    <property type="term" value="P:methylation"/>
    <property type="evidence" value="ECO:0007669"/>
    <property type="project" value="UniProtKB-KW"/>
</dbReference>
<dbReference type="RefSeq" id="WP_100861633.1">
    <property type="nucleotide sequence ID" value="NZ_PGCP01000044.1"/>
</dbReference>
<reference evidence="6 7" key="1">
    <citation type="submission" date="2017-11" db="EMBL/GenBank/DDBJ databases">
        <title>Draft genome sequence of environmental isolate Aeromonas lusitania sp. nov. MDC 2473.</title>
        <authorList>
            <person name="Colston S.M."/>
            <person name="Navarro A."/>
            <person name="Martinez-Murcia A.J."/>
            <person name="Graf J."/>
        </authorList>
    </citation>
    <scope>NUCLEOTIDE SEQUENCE [LARGE SCALE GENOMIC DNA]</scope>
    <source>
        <strain evidence="6 7">MDC 2473</strain>
    </source>
</reference>
<evidence type="ECO:0000256" key="4">
    <source>
        <dbReference type="ARBA" id="ARBA00022691"/>
    </source>
</evidence>
<feature type="non-terminal residue" evidence="6">
    <location>
        <position position="289"/>
    </location>
</feature>
<dbReference type="Gene3D" id="3.40.50.150">
    <property type="entry name" value="Vaccinia Virus protein VP39"/>
    <property type="match status" value="1"/>
</dbReference>
<evidence type="ECO:0000313" key="6">
    <source>
        <dbReference type="EMBL" id="PJC91414.1"/>
    </source>
</evidence>
<dbReference type="EMBL" id="PGCP01000044">
    <property type="protein sequence ID" value="PJC91414.1"/>
    <property type="molecule type" value="Genomic_DNA"/>
</dbReference>
<protein>
    <submittedName>
        <fullName evidence="6">SAM-dependent methyltransferase</fullName>
    </submittedName>
</protein>
<keyword evidence="3 6" id="KW-0808">Transferase</keyword>
<sequence length="289" mass="32385">MELVQSTTPISSLDRLARQLVIKLLGHLQQGQLVLRDGEASLTFGVAGSDLQAEVRVLDPAFYRRLLLGGSIAAGETWVEGLWTSQDPVTLVRLLARNMALLDRLERRFGWLSLPLNKLRHWSSRNTLTGSRVNIAAHYDLGNRLYQGFLDSHMQYSSAIYPTADATLEEGQQAKLRTICERLALGPDDHLLEIGTGWGGLAIYAARHYGCRVTTTTISQAQHDHARDWIAAAGLEERITLLLEDYRKLEGRYDKLVSIEMIEAVGHAFLPDYFRQLSRLLKPGGRLLI</sequence>
<proteinExistence type="inferred from homology"/>
<dbReference type="InterPro" id="IPR050723">
    <property type="entry name" value="CFA/CMAS"/>
</dbReference>
<dbReference type="OrthoDB" id="9782855at2"/>
<comment type="caution">
    <text evidence="6">The sequence shown here is derived from an EMBL/GenBank/DDBJ whole genome shotgun (WGS) entry which is preliminary data.</text>
</comment>
<evidence type="ECO:0000256" key="5">
    <source>
        <dbReference type="ARBA" id="ARBA00023098"/>
    </source>
</evidence>
<dbReference type="GO" id="GO:0008610">
    <property type="term" value="P:lipid biosynthetic process"/>
    <property type="evidence" value="ECO:0007669"/>
    <property type="project" value="InterPro"/>
</dbReference>